<organism evidence="3 4">
    <name type="scientific">Diacronema lutheri</name>
    <name type="common">Unicellular marine alga</name>
    <name type="synonym">Monochrysis lutheri</name>
    <dbReference type="NCBI Taxonomy" id="2081491"/>
    <lineage>
        <taxon>Eukaryota</taxon>
        <taxon>Haptista</taxon>
        <taxon>Haptophyta</taxon>
        <taxon>Pavlovophyceae</taxon>
        <taxon>Pavlovales</taxon>
        <taxon>Pavlovaceae</taxon>
        <taxon>Diacronema</taxon>
    </lineage>
</organism>
<dbReference type="Proteomes" id="UP000751190">
    <property type="component" value="Unassembled WGS sequence"/>
</dbReference>
<feature type="region of interest" description="Disordered" evidence="2">
    <location>
        <begin position="214"/>
        <end position="383"/>
    </location>
</feature>
<evidence type="ECO:0000256" key="1">
    <source>
        <dbReference type="SAM" id="Coils"/>
    </source>
</evidence>
<dbReference type="AlphaFoldDB" id="A0A8J5XZ88"/>
<feature type="compositionally biased region" description="Basic and acidic residues" evidence="2">
    <location>
        <begin position="214"/>
        <end position="276"/>
    </location>
</feature>
<sequence length="383" mass="42820">MLLPPAPGNMLFSPGARRDAGDDDDDDDDDDDAIRAHEMRGAVRGLTAWQTGRHKELDRELADLEAAFANKVRELRSRLADDFIAAKGLMNERLRALEVEQRAQQMPVEKWALGPLLARHEDEITMVHTELAAELRNIQDVHERLIDQLKHLRARDERRLHQRKEAVTNVISTMQTMQAELARTLERADKAERSALGWHSECESLRLKLREADERDTRAAADRVAREMAESSHAREAAGRRAAEEKAAEREAQLRESREQVLALREKMEADRETREVSSFTSPRRTLWGPCSSQPPAPRTADSIQSRRAIFEGPGSEGKGQSRGKENSGSAAVSSKPTFRRFPTLPPSFTQGPNSARKDMPAAAAHASARRGRNSLSPAQPMG</sequence>
<reference evidence="3" key="1">
    <citation type="submission" date="2021-05" db="EMBL/GenBank/DDBJ databases">
        <title>The genome of the haptophyte Pavlova lutheri (Diacronema luteri, Pavlovales) - a model for lipid biosynthesis in eukaryotic algae.</title>
        <authorList>
            <person name="Hulatt C.J."/>
            <person name="Posewitz M.C."/>
        </authorList>
    </citation>
    <scope>NUCLEOTIDE SEQUENCE</scope>
    <source>
        <strain evidence="3">NIVA-4/92</strain>
    </source>
</reference>
<feature type="compositionally biased region" description="Polar residues" evidence="2">
    <location>
        <begin position="327"/>
        <end position="337"/>
    </location>
</feature>
<feature type="compositionally biased region" description="Polar residues" evidence="2">
    <location>
        <begin position="374"/>
        <end position="383"/>
    </location>
</feature>
<dbReference type="OrthoDB" id="10570826at2759"/>
<proteinExistence type="predicted"/>
<feature type="compositionally biased region" description="Acidic residues" evidence="2">
    <location>
        <begin position="21"/>
        <end position="32"/>
    </location>
</feature>
<accession>A0A8J5XZ88</accession>
<feature type="region of interest" description="Disordered" evidence="2">
    <location>
        <begin position="1"/>
        <end position="32"/>
    </location>
</feature>
<evidence type="ECO:0000256" key="2">
    <source>
        <dbReference type="SAM" id="MobiDB-lite"/>
    </source>
</evidence>
<keyword evidence="1" id="KW-0175">Coiled coil</keyword>
<name>A0A8J5XZ88_DIALT</name>
<gene>
    <name evidence="3" type="ORF">KFE25_009106</name>
</gene>
<evidence type="ECO:0000313" key="4">
    <source>
        <dbReference type="Proteomes" id="UP000751190"/>
    </source>
</evidence>
<keyword evidence="4" id="KW-1185">Reference proteome</keyword>
<evidence type="ECO:0000313" key="3">
    <source>
        <dbReference type="EMBL" id="KAG8470685.1"/>
    </source>
</evidence>
<protein>
    <submittedName>
        <fullName evidence="3">Uncharacterized protein</fullName>
    </submittedName>
</protein>
<feature type="coiled-coil region" evidence="1">
    <location>
        <begin position="135"/>
        <end position="194"/>
    </location>
</feature>
<comment type="caution">
    <text evidence="3">The sequence shown here is derived from an EMBL/GenBank/DDBJ whole genome shotgun (WGS) entry which is preliminary data.</text>
</comment>
<dbReference type="EMBL" id="JAGTXO010000001">
    <property type="protein sequence ID" value="KAG8470685.1"/>
    <property type="molecule type" value="Genomic_DNA"/>
</dbReference>